<dbReference type="HOGENOM" id="CLU_158020_0_0_11"/>
<dbReference type="eggNOG" id="ENOG5031V7K">
    <property type="taxonomic scope" value="Bacteria"/>
</dbReference>
<keyword evidence="3" id="KW-1185">Reference proteome</keyword>
<protein>
    <submittedName>
        <fullName evidence="2">Predicted protein</fullName>
    </submittedName>
</protein>
<keyword evidence="1" id="KW-0472">Membrane</keyword>
<dbReference type="Proteomes" id="UP000004184">
    <property type="component" value="Unassembled WGS sequence"/>
</dbReference>
<accession>D9X9R8</accession>
<name>D9X9R8_STRVT</name>
<evidence type="ECO:0000313" key="2">
    <source>
        <dbReference type="EMBL" id="EFL34299.1"/>
    </source>
</evidence>
<feature type="transmembrane region" description="Helical" evidence="1">
    <location>
        <begin position="75"/>
        <end position="95"/>
    </location>
</feature>
<organism evidence="2 3">
    <name type="scientific">Streptomyces viridochromogenes (strain DSM 40736 / JCM 4977 / BCRC 1201 / Tue 494)</name>
    <dbReference type="NCBI Taxonomy" id="591159"/>
    <lineage>
        <taxon>Bacteria</taxon>
        <taxon>Bacillati</taxon>
        <taxon>Actinomycetota</taxon>
        <taxon>Actinomycetes</taxon>
        <taxon>Kitasatosporales</taxon>
        <taxon>Streptomycetaceae</taxon>
        <taxon>Streptomyces</taxon>
    </lineage>
</organism>
<proteinExistence type="predicted"/>
<sequence>MLPAAGVDAFHRGHAVPSWKFAMIDVRFELVQKIRSNRGGQTMAGSSTSTATDSPATALGPTALVLGAFSAVGTWAFLIPWTVLAGALAVTFGAMGMHYARKGLGRLWTAVAGTVLGAAGFIGTVTLLWSMS</sequence>
<keyword evidence="1" id="KW-1133">Transmembrane helix</keyword>
<feature type="transmembrane region" description="Helical" evidence="1">
    <location>
        <begin position="107"/>
        <end position="129"/>
    </location>
</feature>
<dbReference type="AlphaFoldDB" id="D9X9R8"/>
<evidence type="ECO:0000256" key="1">
    <source>
        <dbReference type="SAM" id="Phobius"/>
    </source>
</evidence>
<evidence type="ECO:0000313" key="3">
    <source>
        <dbReference type="Proteomes" id="UP000004184"/>
    </source>
</evidence>
<reference evidence="3" key="1">
    <citation type="submission" date="2009-02" db="EMBL/GenBank/DDBJ databases">
        <title>Annotation of Streptomyces viridochromogenes strain DSM 40736.</title>
        <authorList>
            <consortium name="The Broad Institute Genome Sequencing Platform"/>
            <consortium name="Broad Institute Microbial Sequencing Center"/>
            <person name="Fischbach M."/>
            <person name="Godfrey P."/>
            <person name="Ward D."/>
            <person name="Young S."/>
            <person name="Zeng Q."/>
            <person name="Koehrsen M."/>
            <person name="Alvarado L."/>
            <person name="Berlin A.M."/>
            <person name="Bochicchio J."/>
            <person name="Borenstein D."/>
            <person name="Chapman S.B."/>
            <person name="Chen Z."/>
            <person name="Engels R."/>
            <person name="Freedman E."/>
            <person name="Gellesch M."/>
            <person name="Goldberg J."/>
            <person name="Griggs A."/>
            <person name="Gujja S."/>
            <person name="Heilman E.R."/>
            <person name="Heiman D.I."/>
            <person name="Hepburn T.A."/>
            <person name="Howarth C."/>
            <person name="Jen D."/>
            <person name="Larson L."/>
            <person name="Lewis B."/>
            <person name="Mehta T."/>
            <person name="Park D."/>
            <person name="Pearson M."/>
            <person name="Richards J."/>
            <person name="Roberts A."/>
            <person name="Saif S."/>
            <person name="Shea T.D."/>
            <person name="Shenoy N."/>
            <person name="Sisk P."/>
            <person name="Stolte C."/>
            <person name="Sykes S.N."/>
            <person name="Thomson T."/>
            <person name="Walk T."/>
            <person name="White J."/>
            <person name="Yandava C."/>
            <person name="Straight P."/>
            <person name="Clardy J."/>
            <person name="Hung D."/>
            <person name="Kolter R."/>
            <person name="Mekalanos J."/>
            <person name="Walker S."/>
            <person name="Walsh C.T."/>
            <person name="Wieland-Brown L.C."/>
            <person name="Haas B."/>
            <person name="Nusbaum C."/>
            <person name="Birren B."/>
        </authorList>
    </citation>
    <scope>NUCLEOTIDE SEQUENCE [LARGE SCALE GENOMIC DNA]</scope>
    <source>
        <strain evidence="3">DSM 40736 / JCM 4977 / BCRC 1201 / Tue 494</strain>
    </source>
</reference>
<keyword evidence="1" id="KW-0812">Transmembrane</keyword>
<gene>
    <name evidence="2" type="ORF">SSQG_04816</name>
</gene>
<dbReference type="EMBL" id="GG657757">
    <property type="protein sequence ID" value="EFL34299.1"/>
    <property type="molecule type" value="Genomic_DNA"/>
</dbReference>